<dbReference type="Ensembl" id="ENSAPLT00000027240.1">
    <property type="protein sequence ID" value="ENSAPLP00000028343.1"/>
    <property type="gene ID" value="ENSAPLG00000027448.1"/>
</dbReference>
<keyword evidence="3" id="KW-0862">Zinc</keyword>
<evidence type="ECO:0000256" key="2">
    <source>
        <dbReference type="ARBA" id="ARBA00022771"/>
    </source>
</evidence>
<evidence type="ECO:0000256" key="1">
    <source>
        <dbReference type="ARBA" id="ARBA00022723"/>
    </source>
</evidence>
<dbReference type="Proteomes" id="UP000016666">
    <property type="component" value="Chromosome Z"/>
</dbReference>
<dbReference type="InterPro" id="IPR002048">
    <property type="entry name" value="EF_hand_dom"/>
</dbReference>
<dbReference type="AlphaFoldDB" id="A0A493TR37"/>
<feature type="compositionally biased region" description="Basic and acidic residues" evidence="4">
    <location>
        <begin position="103"/>
        <end position="112"/>
    </location>
</feature>
<name>A0A493TR37_ANAPP</name>
<evidence type="ECO:0000256" key="3">
    <source>
        <dbReference type="ARBA" id="ARBA00022833"/>
    </source>
</evidence>
<reference evidence="6 7" key="1">
    <citation type="submission" date="2017-10" db="EMBL/GenBank/DDBJ databases">
        <title>A new Pekin duck reference genome.</title>
        <authorList>
            <person name="Hou Z.-C."/>
            <person name="Zhou Z.-K."/>
            <person name="Zhu F."/>
            <person name="Hou S.-S."/>
        </authorList>
    </citation>
    <scope>NUCLEOTIDE SEQUENCE [LARGE SCALE GENOMIC DNA]</scope>
</reference>
<dbReference type="Gene3D" id="1.10.238.10">
    <property type="entry name" value="EF-hand"/>
    <property type="match status" value="1"/>
</dbReference>
<dbReference type="GO" id="GO:0005509">
    <property type="term" value="F:calcium ion binding"/>
    <property type="evidence" value="ECO:0007669"/>
    <property type="project" value="InterPro"/>
</dbReference>
<evidence type="ECO:0000313" key="6">
    <source>
        <dbReference type="Ensembl" id="ENSAPLP00000028343.1"/>
    </source>
</evidence>
<dbReference type="GO" id="GO:0008270">
    <property type="term" value="F:zinc ion binding"/>
    <property type="evidence" value="ECO:0007669"/>
    <property type="project" value="UniProtKB-KW"/>
</dbReference>
<dbReference type="InterPro" id="IPR011011">
    <property type="entry name" value="Znf_FYVE_PHD"/>
</dbReference>
<organism evidence="6 7">
    <name type="scientific">Anas platyrhynchos platyrhynchos</name>
    <name type="common">Northern mallard</name>
    <dbReference type="NCBI Taxonomy" id="8840"/>
    <lineage>
        <taxon>Eukaryota</taxon>
        <taxon>Metazoa</taxon>
        <taxon>Chordata</taxon>
        <taxon>Craniata</taxon>
        <taxon>Vertebrata</taxon>
        <taxon>Euteleostomi</taxon>
        <taxon>Archelosauria</taxon>
        <taxon>Archosauria</taxon>
        <taxon>Dinosauria</taxon>
        <taxon>Saurischia</taxon>
        <taxon>Theropoda</taxon>
        <taxon>Coelurosauria</taxon>
        <taxon>Aves</taxon>
        <taxon>Neognathae</taxon>
        <taxon>Galloanserae</taxon>
        <taxon>Anseriformes</taxon>
        <taxon>Anatidae</taxon>
        <taxon>Anatinae</taxon>
        <taxon>Anas</taxon>
    </lineage>
</organism>
<feature type="region of interest" description="Disordered" evidence="4">
    <location>
        <begin position="103"/>
        <end position="186"/>
    </location>
</feature>
<dbReference type="GO" id="GO:0005634">
    <property type="term" value="C:nucleus"/>
    <property type="evidence" value="ECO:0007669"/>
    <property type="project" value="TreeGrafter"/>
</dbReference>
<dbReference type="GO" id="GO:0007214">
    <property type="term" value="P:gamma-aminobutyric acid signaling pathway"/>
    <property type="evidence" value="ECO:0007669"/>
    <property type="project" value="Ensembl"/>
</dbReference>
<reference evidence="6" key="2">
    <citation type="submission" date="2025-08" db="UniProtKB">
        <authorList>
            <consortium name="Ensembl"/>
        </authorList>
    </citation>
    <scope>IDENTIFICATION</scope>
</reference>
<accession>A0A493TR37</accession>
<dbReference type="GO" id="GO:0032228">
    <property type="term" value="P:regulation of synaptic transmission, GABAergic"/>
    <property type="evidence" value="ECO:0007669"/>
    <property type="project" value="Ensembl"/>
</dbReference>
<protein>
    <submittedName>
        <fullName evidence="6">PHD finger protein 24</fullName>
    </submittedName>
</protein>
<feature type="region of interest" description="Disordered" evidence="4">
    <location>
        <begin position="1"/>
        <end position="28"/>
    </location>
</feature>
<dbReference type="GO" id="GO:0008277">
    <property type="term" value="P:regulation of G protein-coupled receptor signaling pathway"/>
    <property type="evidence" value="ECO:0007669"/>
    <property type="project" value="Ensembl"/>
</dbReference>
<proteinExistence type="predicted"/>
<keyword evidence="7" id="KW-1185">Reference proteome</keyword>
<feature type="compositionally biased region" description="Basic and acidic residues" evidence="4">
    <location>
        <begin position="148"/>
        <end position="167"/>
    </location>
</feature>
<dbReference type="Gene3D" id="3.30.40.10">
    <property type="entry name" value="Zinc/RING finger domain, C3HC4 (zinc finger)"/>
    <property type="match status" value="1"/>
</dbReference>
<gene>
    <name evidence="6" type="primary">PHF24</name>
</gene>
<dbReference type="SUPFAM" id="SSF57903">
    <property type="entry name" value="FYVE/PHD zinc finger"/>
    <property type="match status" value="1"/>
</dbReference>
<dbReference type="InterPro" id="IPR011992">
    <property type="entry name" value="EF-hand-dom_pair"/>
</dbReference>
<dbReference type="PROSITE" id="PS50222">
    <property type="entry name" value="EF_HAND_2"/>
    <property type="match status" value="1"/>
</dbReference>
<evidence type="ECO:0000256" key="4">
    <source>
        <dbReference type="SAM" id="MobiDB-lite"/>
    </source>
</evidence>
<dbReference type="SUPFAM" id="SSF47473">
    <property type="entry name" value="EF-hand"/>
    <property type="match status" value="1"/>
</dbReference>
<dbReference type="GO" id="GO:0098978">
    <property type="term" value="C:glutamatergic synapse"/>
    <property type="evidence" value="ECO:0007669"/>
    <property type="project" value="Ensembl"/>
</dbReference>
<evidence type="ECO:0000313" key="7">
    <source>
        <dbReference type="Proteomes" id="UP000016666"/>
    </source>
</evidence>
<feature type="domain" description="EF-hand" evidence="5">
    <location>
        <begin position="362"/>
        <end position="397"/>
    </location>
</feature>
<dbReference type="GO" id="GO:0030672">
    <property type="term" value="C:synaptic vesicle membrane"/>
    <property type="evidence" value="ECO:0007669"/>
    <property type="project" value="Ensembl"/>
</dbReference>
<dbReference type="Pfam" id="PF16744">
    <property type="entry name" value="zf-RING_15"/>
    <property type="match status" value="1"/>
</dbReference>
<feature type="region of interest" description="Disordered" evidence="4">
    <location>
        <begin position="405"/>
        <end position="432"/>
    </location>
</feature>
<dbReference type="PANTHER" id="PTHR46453">
    <property type="entry name" value="PROTEIN KINASE C-BINDING PROTEIN 1"/>
    <property type="match status" value="1"/>
</dbReference>
<dbReference type="InterPro" id="IPR013083">
    <property type="entry name" value="Znf_RING/FYVE/PHD"/>
</dbReference>
<dbReference type="InterPro" id="IPR031946">
    <property type="entry name" value="KIAA1045_Zf_RING"/>
</dbReference>
<keyword evidence="2" id="KW-0863">Zinc-finger</keyword>
<keyword evidence="1" id="KW-0479">Metal-binding</keyword>
<feature type="compositionally biased region" description="Low complexity" evidence="4">
    <location>
        <begin position="413"/>
        <end position="427"/>
    </location>
</feature>
<dbReference type="GO" id="GO:0050966">
    <property type="term" value="P:detection of mechanical stimulus involved in sensory perception of pain"/>
    <property type="evidence" value="ECO:0007669"/>
    <property type="project" value="Ensembl"/>
</dbReference>
<dbReference type="GO" id="GO:0003714">
    <property type="term" value="F:transcription corepressor activity"/>
    <property type="evidence" value="ECO:0007669"/>
    <property type="project" value="TreeGrafter"/>
</dbReference>
<evidence type="ECO:0000259" key="5">
    <source>
        <dbReference type="PROSITE" id="PS50222"/>
    </source>
</evidence>
<dbReference type="PANTHER" id="PTHR46453:SF4">
    <property type="entry name" value="PHD FINGER PROTEIN 24"/>
    <property type="match status" value="1"/>
</dbReference>
<sequence>MGEAACPQHSDPPRPGLHMGLGPSPHAHHCSTVWRSRSHQDTFLGPAAWLDGAAAACCIAPKDLSAFPTPRRAMGVLMSRRQTVEKVQKVSLAVSAFKDGLREQPAARRRAEAGGTRRGTLEQTVQEGEEEAPAGPSQPEEGSASKAAWERLRDGRGVEPEEFDRANRFTPPAFIRPQRELHDDEPPDISLEQREQILNDEMCEICEVWTAESLFPCRVCSRVYHDGCLRRMGYLQNDSAVEVTETAHTETGWSCYYCDNLNLLLTEEEMYSLMETLRQCKIIPDTCLTLDDFLHYKHLVHKQQFEQPMGEAQEEAATLQFSALDPDKKGHVEWPDFLSHESIQLLQKLRPQNSLLRLLTAKERERARAAFLALDQDGDGFIGEGECHKARHAWFRKHQKETPSCNVSISHVGPMSESSPASSGSAKSQEKTLLAAEQEDAWRVDWPGFLRDNVAYILAARPNSAAVHLQPPA</sequence>
<reference evidence="6" key="3">
    <citation type="submission" date="2025-09" db="UniProtKB">
        <authorList>
            <consortium name="Ensembl"/>
        </authorList>
    </citation>
    <scope>IDENTIFICATION</scope>
</reference>
<dbReference type="GeneTree" id="ENSGT00390000002865"/>